<feature type="region of interest" description="Disordered" evidence="1">
    <location>
        <begin position="684"/>
        <end position="727"/>
    </location>
</feature>
<feature type="compositionally biased region" description="Polar residues" evidence="1">
    <location>
        <begin position="1345"/>
        <end position="1359"/>
    </location>
</feature>
<feature type="compositionally biased region" description="Polar residues" evidence="1">
    <location>
        <begin position="908"/>
        <end position="921"/>
    </location>
</feature>
<keyword evidence="4" id="KW-1185">Reference proteome</keyword>
<feature type="compositionally biased region" description="Low complexity" evidence="1">
    <location>
        <begin position="459"/>
        <end position="473"/>
    </location>
</feature>
<name>A0AAW0V6C4_SCYPA</name>
<sequence length="1412" mass="154650">MSGESGRHSRPVVGQQVRPEPVVEKTFVENVAGFINEVTPQTYNNPSHYEGKETILWVRFDYCDINDLARFRDKIEVNGNSPPLLLIVGYACGVQAWVIPVNGEAVEVLSWRQGAVRVLKVLPTPVTSASSVDHYSLKRPIIALCDTAGPGPHFCSVSFISLKTGEQVKIIKFKHPVHDIQANKNIVVITFLEKLAVFDASTLEDTFTVTTCYPSPGPSVNPIALGDRWLAYADRRLIPLHQSFGGMVSEGTTSYKATVIHAAKSLTKGLKELSESVASNLMGQRGGSPAQQSAPSSQPTPGIVTVIDTQMVGCGELSLTSSNISGIIAHFCAHQASPIVALSFDPTGMLLLTADKQGHNFHLFRLQSHPLSSAQSAIHHLYTLHRGDTTAKVTDISFSLDSRWVAVSTHRGTTHVFPITPYGGVIGVRTHTSSCVVNRLSRFHRSAGLDDTPSSGRNSPVLSASPSSSKFSFEVSPNMAYPNPRYPPYPTPTIVKPLVQLRQPLLQNLIGTMSTGPSPSRSPPTTKSPRSPSGDDIIKVASVFGSPRGWLAGSPTVPREKQRRTMDSLFVMAYHGNLLEYQLEPQPVTGLPHDKVTEDSPIELDVHASAQWALGRESTSGELRPPLDLNSPLLAPLSPTRPRSLSPTHSLDHDDPEERWMAQVEIHTHAGPHRRLWMGPQFTFKSIPGTGTGNSGSGGQGGYEGTPVSVSSSGLPPRSSPVNMPGTGGSNVPVLIEAGSLTGSHDQSPRLMERYSGDSDNFDPETMMTQLRHDLADAMMDTQHASRGRDAGSKNTAPLYRRICSLQSLGPPLLGTIVLGGAAMASHEAASHESTLDMTDVMDISCDPPGPSPGRSASSTASSRPASHVGEEIQAVTSRLYQVPVTPSSSARASPHIQRSPSLEDTRALTSSAEELSTTLGSCMRATEPPDTVWVPIEQPEMKYSKYNSSFVEIDVPAPLPARSYSSRESPGETYISCSRNYSISSNPKQMISSYEKEVPLSQERPRVPNDASNQFRKEFASPSCDVMSLSSRDPHEQSPRPAPYITQETSFISEKEHEYKEEADHCITEGNKPSYAWRRYTAENTLPDISQSLSQEQSYPPLDKSSVSVKDINEVSCRRGVKGSPSTTASEDDLWLATERKDQKKKKKKRSKILSQEECNSDQVMKSSVQEIPKMDDDKKELVVQEDKSENKKNTCVTDAPLDIDADYFHSAQEYHEPSSGTQKPENLLKEYVEPQVEDFQEAQESVVQTLEDFELHGEDDDREVPTKQSEEVMLKSLHDENDLARALEEAYSSDDNTPTQNRTQIRTRSRSRSARTSEMFPFKDETSDEEEEVRLRRRLVVSATITVSGNRSSGNEETSTDDRGETSGDDRAESSTEDRRTCTSESDVAASPNPRANSSSKNKKKKKKKR</sequence>
<gene>
    <name evidence="3" type="ORF">O3P69_002263</name>
</gene>
<dbReference type="GO" id="GO:0005737">
    <property type="term" value="C:cytoplasm"/>
    <property type="evidence" value="ECO:0007669"/>
    <property type="project" value="TreeGrafter"/>
</dbReference>
<feature type="region of interest" description="Disordered" evidence="1">
    <location>
        <begin position="617"/>
        <end position="655"/>
    </location>
</feature>
<feature type="region of interest" description="Disordered" evidence="1">
    <location>
        <begin position="841"/>
        <end position="870"/>
    </location>
</feature>
<feature type="compositionally biased region" description="Low complexity" evidence="1">
    <location>
        <begin position="514"/>
        <end position="534"/>
    </location>
</feature>
<dbReference type="InterPro" id="IPR048382">
    <property type="entry name" value="BCAS3_WD40"/>
</dbReference>
<feature type="compositionally biased region" description="Low complexity" evidence="1">
    <location>
        <begin position="853"/>
        <end position="867"/>
    </location>
</feature>
<dbReference type="InterPro" id="IPR036322">
    <property type="entry name" value="WD40_repeat_dom_sf"/>
</dbReference>
<dbReference type="Proteomes" id="UP001487740">
    <property type="component" value="Unassembled WGS sequence"/>
</dbReference>
<dbReference type="Gene3D" id="2.130.10.10">
    <property type="entry name" value="YVTN repeat-like/Quinoprotein amine dehydrogenase"/>
    <property type="match status" value="1"/>
</dbReference>
<dbReference type="PANTHER" id="PTHR13268:SF0">
    <property type="entry name" value="BCAS3 MICROTUBULE ASSOCIATED CELL MIGRATION FACTOR"/>
    <property type="match status" value="1"/>
</dbReference>
<dbReference type="SUPFAM" id="SSF50978">
    <property type="entry name" value="WD40 repeat-like"/>
    <property type="match status" value="1"/>
</dbReference>
<evidence type="ECO:0000259" key="2">
    <source>
        <dbReference type="Pfam" id="PF21034"/>
    </source>
</evidence>
<feature type="compositionally biased region" description="Polar residues" evidence="1">
    <location>
        <begin position="884"/>
        <end position="901"/>
    </location>
</feature>
<feature type="region of interest" description="Disordered" evidence="1">
    <location>
        <begin position="281"/>
        <end position="302"/>
    </location>
</feature>
<feature type="region of interest" description="Disordered" evidence="1">
    <location>
        <begin position="1257"/>
        <end position="1412"/>
    </location>
</feature>
<evidence type="ECO:0000313" key="3">
    <source>
        <dbReference type="EMBL" id="KAK8407574.1"/>
    </source>
</evidence>
<dbReference type="GO" id="GO:0042594">
    <property type="term" value="P:response to starvation"/>
    <property type="evidence" value="ECO:0007669"/>
    <property type="project" value="TreeGrafter"/>
</dbReference>
<feature type="compositionally biased region" description="Basic residues" evidence="1">
    <location>
        <begin position="1403"/>
        <end position="1412"/>
    </location>
</feature>
<feature type="region of interest" description="Disordered" evidence="1">
    <location>
        <begin position="1024"/>
        <end position="1044"/>
    </location>
</feature>
<feature type="compositionally biased region" description="Basic and acidic residues" evidence="1">
    <location>
        <begin position="1265"/>
        <end position="1290"/>
    </location>
</feature>
<feature type="compositionally biased region" description="Basic and acidic residues" evidence="1">
    <location>
        <begin position="1174"/>
        <end position="1194"/>
    </location>
</feature>
<feature type="compositionally biased region" description="Gly residues" evidence="1">
    <location>
        <begin position="690"/>
        <end position="704"/>
    </location>
</feature>
<feature type="region of interest" description="Disordered" evidence="1">
    <location>
        <begin position="884"/>
        <end position="925"/>
    </location>
</feature>
<dbReference type="InterPro" id="IPR045142">
    <property type="entry name" value="BCAS3-like"/>
</dbReference>
<dbReference type="Pfam" id="PF21034">
    <property type="entry name" value="BCAS3_WD40"/>
    <property type="match status" value="1"/>
</dbReference>
<accession>A0AAW0V6C4</accession>
<feature type="region of interest" description="Disordered" evidence="1">
    <location>
        <begin position="446"/>
        <end position="473"/>
    </location>
</feature>
<feature type="compositionally biased region" description="Low complexity" evidence="1">
    <location>
        <begin position="288"/>
        <end position="299"/>
    </location>
</feature>
<protein>
    <recommendedName>
        <fullName evidence="2">BCAS3 WD40 domain-containing protein</fullName>
    </recommendedName>
</protein>
<dbReference type="InterPro" id="IPR015943">
    <property type="entry name" value="WD40/YVTN_repeat-like_dom_sf"/>
</dbReference>
<comment type="caution">
    <text evidence="3">The sequence shown here is derived from an EMBL/GenBank/DDBJ whole genome shotgun (WGS) entry which is preliminary data.</text>
</comment>
<evidence type="ECO:0000313" key="4">
    <source>
        <dbReference type="Proteomes" id="UP001487740"/>
    </source>
</evidence>
<reference evidence="3 4" key="1">
    <citation type="submission" date="2023-03" db="EMBL/GenBank/DDBJ databases">
        <title>High-quality genome of Scylla paramamosain provides insights in environmental adaptation.</title>
        <authorList>
            <person name="Zhang L."/>
        </authorList>
    </citation>
    <scope>NUCLEOTIDE SEQUENCE [LARGE SCALE GENOMIC DNA]</scope>
    <source>
        <strain evidence="3">LZ_2023a</strain>
        <tissue evidence="3">Muscle</tissue>
    </source>
</reference>
<feature type="region of interest" description="Disordered" evidence="1">
    <location>
        <begin position="510"/>
        <end position="536"/>
    </location>
</feature>
<proteinExistence type="predicted"/>
<feature type="compositionally biased region" description="Low complexity" evidence="1">
    <location>
        <begin position="631"/>
        <end position="648"/>
    </location>
</feature>
<dbReference type="EMBL" id="JARAKH010000001">
    <property type="protein sequence ID" value="KAK8407574.1"/>
    <property type="molecule type" value="Genomic_DNA"/>
</dbReference>
<feature type="compositionally biased region" description="Polar residues" evidence="1">
    <location>
        <begin position="1154"/>
        <end position="1171"/>
    </location>
</feature>
<evidence type="ECO:0000256" key="1">
    <source>
        <dbReference type="SAM" id="MobiDB-lite"/>
    </source>
</evidence>
<dbReference type="GO" id="GO:0006914">
    <property type="term" value="P:autophagy"/>
    <property type="evidence" value="ECO:0007669"/>
    <property type="project" value="InterPro"/>
</dbReference>
<feature type="domain" description="BCAS3 WD40" evidence="2">
    <location>
        <begin position="53"/>
        <end position="505"/>
    </location>
</feature>
<organism evidence="3 4">
    <name type="scientific">Scylla paramamosain</name>
    <name type="common">Mud crab</name>
    <dbReference type="NCBI Taxonomy" id="85552"/>
    <lineage>
        <taxon>Eukaryota</taxon>
        <taxon>Metazoa</taxon>
        <taxon>Ecdysozoa</taxon>
        <taxon>Arthropoda</taxon>
        <taxon>Crustacea</taxon>
        <taxon>Multicrustacea</taxon>
        <taxon>Malacostraca</taxon>
        <taxon>Eumalacostraca</taxon>
        <taxon>Eucarida</taxon>
        <taxon>Decapoda</taxon>
        <taxon>Pleocyemata</taxon>
        <taxon>Brachyura</taxon>
        <taxon>Eubrachyura</taxon>
        <taxon>Portunoidea</taxon>
        <taxon>Portunidae</taxon>
        <taxon>Portuninae</taxon>
        <taxon>Scylla</taxon>
    </lineage>
</organism>
<feature type="compositionally biased region" description="Low complexity" evidence="1">
    <location>
        <begin position="705"/>
        <end position="722"/>
    </location>
</feature>
<feature type="region of interest" description="Disordered" evidence="1">
    <location>
        <begin position="1119"/>
        <end position="1199"/>
    </location>
</feature>
<feature type="compositionally biased region" description="Basic residues" evidence="1">
    <location>
        <begin position="1144"/>
        <end position="1153"/>
    </location>
</feature>
<feature type="compositionally biased region" description="Basic and acidic residues" evidence="1">
    <location>
        <begin position="1362"/>
        <end position="1384"/>
    </location>
</feature>
<dbReference type="PANTHER" id="PTHR13268">
    <property type="entry name" value="BREAST CARCINOMA AMPLIFIED SEQUENCE 3"/>
    <property type="match status" value="1"/>
</dbReference>